<dbReference type="Gene3D" id="1.20.1250.20">
    <property type="entry name" value="MFS general substrate transporter like domains"/>
    <property type="match status" value="2"/>
</dbReference>
<dbReference type="InterPro" id="IPR036259">
    <property type="entry name" value="MFS_trans_sf"/>
</dbReference>
<evidence type="ECO:0000256" key="6">
    <source>
        <dbReference type="SAM" id="MobiDB-lite"/>
    </source>
</evidence>
<feature type="transmembrane region" description="Helical" evidence="7">
    <location>
        <begin position="370"/>
        <end position="391"/>
    </location>
</feature>
<dbReference type="GO" id="GO:0022857">
    <property type="term" value="F:transmembrane transporter activity"/>
    <property type="evidence" value="ECO:0007669"/>
    <property type="project" value="InterPro"/>
</dbReference>
<feature type="transmembrane region" description="Helical" evidence="7">
    <location>
        <begin position="437"/>
        <end position="455"/>
    </location>
</feature>
<dbReference type="GeneID" id="63760022"/>
<feature type="region of interest" description="Disordered" evidence="6">
    <location>
        <begin position="269"/>
        <end position="290"/>
    </location>
</feature>
<evidence type="ECO:0000256" key="4">
    <source>
        <dbReference type="ARBA" id="ARBA00022989"/>
    </source>
</evidence>
<comment type="subcellular location">
    <subcellularLocation>
        <location evidence="1">Membrane</location>
        <topology evidence="1">Multi-pass membrane protein</topology>
    </subcellularLocation>
</comment>
<dbReference type="SUPFAM" id="SSF103473">
    <property type="entry name" value="MFS general substrate transporter"/>
    <property type="match status" value="1"/>
</dbReference>
<evidence type="ECO:0000256" key="2">
    <source>
        <dbReference type="ARBA" id="ARBA00022448"/>
    </source>
</evidence>
<feature type="transmembrane region" description="Helical" evidence="7">
    <location>
        <begin position="94"/>
        <end position="116"/>
    </location>
</feature>
<feature type="transmembrane region" description="Helical" evidence="7">
    <location>
        <begin position="346"/>
        <end position="363"/>
    </location>
</feature>
<evidence type="ECO:0000259" key="8">
    <source>
        <dbReference type="PROSITE" id="PS50850"/>
    </source>
</evidence>
<gene>
    <name evidence="9" type="ORF">ASPSYDRAFT_208624</name>
</gene>
<organism evidence="9 10">
    <name type="scientific">Aspergillus sydowii CBS 593.65</name>
    <dbReference type="NCBI Taxonomy" id="1036612"/>
    <lineage>
        <taxon>Eukaryota</taxon>
        <taxon>Fungi</taxon>
        <taxon>Dikarya</taxon>
        <taxon>Ascomycota</taxon>
        <taxon>Pezizomycotina</taxon>
        <taxon>Eurotiomycetes</taxon>
        <taxon>Eurotiomycetidae</taxon>
        <taxon>Eurotiales</taxon>
        <taxon>Aspergillaceae</taxon>
        <taxon>Aspergillus</taxon>
        <taxon>Aspergillus subgen. Nidulantes</taxon>
    </lineage>
</organism>
<feature type="transmembrane region" description="Helical" evidence="7">
    <location>
        <begin position="123"/>
        <end position="144"/>
    </location>
</feature>
<dbReference type="InterPro" id="IPR020846">
    <property type="entry name" value="MFS_dom"/>
</dbReference>
<feature type="domain" description="Major facilitator superfamily (MFS) profile" evidence="8">
    <location>
        <begin position="57"/>
        <end position="495"/>
    </location>
</feature>
<dbReference type="FunFam" id="1.20.1250.20:FF:000034">
    <property type="entry name" value="MFS general substrate transporter"/>
    <property type="match status" value="1"/>
</dbReference>
<keyword evidence="5 7" id="KW-0472">Membrane</keyword>
<feature type="transmembrane region" description="Helical" evidence="7">
    <location>
        <begin position="294"/>
        <end position="314"/>
    </location>
</feature>
<protein>
    <recommendedName>
        <fullName evidence="8">Major facilitator superfamily (MFS) profile domain-containing protein</fullName>
    </recommendedName>
</protein>
<dbReference type="PANTHER" id="PTHR43791:SF79">
    <property type="entry name" value="MAJOR FACILITATOR SUPERFAMILY (MFS) PROFILE DOMAIN-CONTAINING PROTEIN"/>
    <property type="match status" value="1"/>
</dbReference>
<evidence type="ECO:0000313" key="10">
    <source>
        <dbReference type="Proteomes" id="UP000184356"/>
    </source>
</evidence>
<dbReference type="STRING" id="1036612.A0A1L9T8L2"/>
<reference evidence="10" key="1">
    <citation type="journal article" date="2017" name="Genome Biol.">
        <title>Comparative genomics reveals high biological diversity and specific adaptations in the industrially and medically important fungal genus Aspergillus.</title>
        <authorList>
            <person name="de Vries R.P."/>
            <person name="Riley R."/>
            <person name="Wiebenga A."/>
            <person name="Aguilar-Osorio G."/>
            <person name="Amillis S."/>
            <person name="Uchima C.A."/>
            <person name="Anderluh G."/>
            <person name="Asadollahi M."/>
            <person name="Askin M."/>
            <person name="Barry K."/>
            <person name="Battaglia E."/>
            <person name="Bayram O."/>
            <person name="Benocci T."/>
            <person name="Braus-Stromeyer S.A."/>
            <person name="Caldana C."/>
            <person name="Canovas D."/>
            <person name="Cerqueira G.C."/>
            <person name="Chen F."/>
            <person name="Chen W."/>
            <person name="Choi C."/>
            <person name="Clum A."/>
            <person name="Dos Santos R.A."/>
            <person name="Damasio A.R."/>
            <person name="Diallinas G."/>
            <person name="Emri T."/>
            <person name="Fekete E."/>
            <person name="Flipphi M."/>
            <person name="Freyberg S."/>
            <person name="Gallo A."/>
            <person name="Gournas C."/>
            <person name="Habgood R."/>
            <person name="Hainaut M."/>
            <person name="Harispe M.L."/>
            <person name="Henrissat B."/>
            <person name="Hilden K.S."/>
            <person name="Hope R."/>
            <person name="Hossain A."/>
            <person name="Karabika E."/>
            <person name="Karaffa L."/>
            <person name="Karanyi Z."/>
            <person name="Krasevec N."/>
            <person name="Kuo A."/>
            <person name="Kusch H."/>
            <person name="LaButti K."/>
            <person name="Lagendijk E.L."/>
            <person name="Lapidus A."/>
            <person name="Levasseur A."/>
            <person name="Lindquist E."/>
            <person name="Lipzen A."/>
            <person name="Logrieco A.F."/>
            <person name="MacCabe A."/>
            <person name="Maekelae M.R."/>
            <person name="Malavazi I."/>
            <person name="Melin P."/>
            <person name="Meyer V."/>
            <person name="Mielnichuk N."/>
            <person name="Miskei M."/>
            <person name="Molnar A.P."/>
            <person name="Mule G."/>
            <person name="Ngan C.Y."/>
            <person name="Orejas M."/>
            <person name="Orosz E."/>
            <person name="Ouedraogo J.P."/>
            <person name="Overkamp K.M."/>
            <person name="Park H.-S."/>
            <person name="Perrone G."/>
            <person name="Piumi F."/>
            <person name="Punt P.J."/>
            <person name="Ram A.F."/>
            <person name="Ramon A."/>
            <person name="Rauscher S."/>
            <person name="Record E."/>
            <person name="Riano-Pachon D.M."/>
            <person name="Robert V."/>
            <person name="Roehrig J."/>
            <person name="Ruller R."/>
            <person name="Salamov A."/>
            <person name="Salih N.S."/>
            <person name="Samson R.A."/>
            <person name="Sandor E."/>
            <person name="Sanguinetti M."/>
            <person name="Schuetze T."/>
            <person name="Sepcic K."/>
            <person name="Shelest E."/>
            <person name="Sherlock G."/>
            <person name="Sophianopoulou V."/>
            <person name="Squina F.M."/>
            <person name="Sun H."/>
            <person name="Susca A."/>
            <person name="Todd R.B."/>
            <person name="Tsang A."/>
            <person name="Unkles S.E."/>
            <person name="van de Wiele N."/>
            <person name="van Rossen-Uffink D."/>
            <person name="Oliveira J.V."/>
            <person name="Vesth T.C."/>
            <person name="Visser J."/>
            <person name="Yu J.-H."/>
            <person name="Zhou M."/>
            <person name="Andersen M.R."/>
            <person name="Archer D.B."/>
            <person name="Baker S.E."/>
            <person name="Benoit I."/>
            <person name="Brakhage A.A."/>
            <person name="Braus G.H."/>
            <person name="Fischer R."/>
            <person name="Frisvad J.C."/>
            <person name="Goldman G.H."/>
            <person name="Houbraken J."/>
            <person name="Oakley B."/>
            <person name="Pocsi I."/>
            <person name="Scazzocchio C."/>
            <person name="Seiboth B."/>
            <person name="vanKuyk P.A."/>
            <person name="Wortman J."/>
            <person name="Dyer P.S."/>
            <person name="Grigoriev I.V."/>
        </authorList>
    </citation>
    <scope>NUCLEOTIDE SEQUENCE [LARGE SCALE GENOMIC DNA]</scope>
    <source>
        <strain evidence="10">CBS 593.65</strain>
    </source>
</reference>
<proteinExistence type="predicted"/>
<evidence type="ECO:0000256" key="1">
    <source>
        <dbReference type="ARBA" id="ARBA00004141"/>
    </source>
</evidence>
<accession>A0A1L9T8L2</accession>
<dbReference type="EMBL" id="KV878592">
    <property type="protein sequence ID" value="OJJ55633.1"/>
    <property type="molecule type" value="Genomic_DNA"/>
</dbReference>
<dbReference type="AlphaFoldDB" id="A0A1L9T8L2"/>
<dbReference type="GO" id="GO:0016020">
    <property type="term" value="C:membrane"/>
    <property type="evidence" value="ECO:0007669"/>
    <property type="project" value="UniProtKB-SubCell"/>
</dbReference>
<dbReference type="PROSITE" id="PS50850">
    <property type="entry name" value="MFS"/>
    <property type="match status" value="1"/>
</dbReference>
<sequence length="526" mass="58582">MHRSTASDTENGSPEKEAAMHLERRPASGLSFEEEDFLANFSDDERKTVVRKVQWRLVPMLVLLYLVAYIDKTNIGNAKIEGLLPSLGMNGEQYNIALAIFFIPYVLAEVPSNIILNYFSKPSVYLGTLIFIWGVIMTCTGFVQSFDSLVAIRFLLGLFEAGFLPGAVLIISKWYLPNETQTRIAILYTSAASGGAFSGLLAFGIAKMNGLAGYEGWRWIFIIEGLATILLAIMCFFLLLDSPSRSTSWLTPREIRFLELRQIANSINAHPASSSPSDTPQTETKSSSGSKTNYPAIISVLTDWKIYLLILGSWSNSVPNYAMKFTMPQIITGMGFEAARAQLLTIPPYAVGAFSAYIFSVFADKYSWRMPFIVVPQVAQVVAFALLFTNAEDIEDNVAVCYFGVCLACFGMYPILPGVNAWNVSNTPDPTRRAISIGYLICMGNVGGLIGSFIYREDEAPRYVTGYGNSFAFASAGIVACFVLEFILFRVNRQRERMSEVDVRERYGEEELRRMGERSPLFRYTL</sequence>
<feature type="transmembrane region" description="Helical" evidence="7">
    <location>
        <begin position="53"/>
        <end position="70"/>
    </location>
</feature>
<dbReference type="RefSeq" id="XP_040699439.1">
    <property type="nucleotide sequence ID" value="XM_040843949.1"/>
</dbReference>
<keyword evidence="4 7" id="KW-1133">Transmembrane helix</keyword>
<dbReference type="Proteomes" id="UP000184356">
    <property type="component" value="Unassembled WGS sequence"/>
</dbReference>
<evidence type="ECO:0000256" key="5">
    <source>
        <dbReference type="ARBA" id="ARBA00023136"/>
    </source>
</evidence>
<dbReference type="PANTHER" id="PTHR43791">
    <property type="entry name" value="PERMEASE-RELATED"/>
    <property type="match status" value="1"/>
</dbReference>
<keyword evidence="2" id="KW-0813">Transport</keyword>
<keyword evidence="3 7" id="KW-0812">Transmembrane</keyword>
<evidence type="ECO:0000256" key="3">
    <source>
        <dbReference type="ARBA" id="ARBA00022692"/>
    </source>
</evidence>
<evidence type="ECO:0000313" key="9">
    <source>
        <dbReference type="EMBL" id="OJJ55633.1"/>
    </source>
</evidence>
<feature type="transmembrane region" description="Helical" evidence="7">
    <location>
        <begin position="184"/>
        <end position="205"/>
    </location>
</feature>
<dbReference type="VEuPathDB" id="FungiDB:ASPSYDRAFT_208624"/>
<dbReference type="FunFam" id="1.20.1250.20:FF:000364">
    <property type="entry name" value="MFS general substrate transporter"/>
    <property type="match status" value="1"/>
</dbReference>
<evidence type="ECO:0000256" key="7">
    <source>
        <dbReference type="SAM" id="Phobius"/>
    </source>
</evidence>
<name>A0A1L9T8L2_9EURO</name>
<feature type="transmembrane region" description="Helical" evidence="7">
    <location>
        <begin position="397"/>
        <end position="416"/>
    </location>
</feature>
<feature type="transmembrane region" description="Helical" evidence="7">
    <location>
        <begin position="150"/>
        <end position="172"/>
    </location>
</feature>
<feature type="transmembrane region" description="Helical" evidence="7">
    <location>
        <begin position="467"/>
        <end position="489"/>
    </location>
</feature>
<dbReference type="Pfam" id="PF07690">
    <property type="entry name" value="MFS_1"/>
    <property type="match status" value="1"/>
</dbReference>
<dbReference type="OrthoDB" id="2962993at2759"/>
<dbReference type="InterPro" id="IPR011701">
    <property type="entry name" value="MFS"/>
</dbReference>
<keyword evidence="10" id="KW-1185">Reference proteome</keyword>
<feature type="transmembrane region" description="Helical" evidence="7">
    <location>
        <begin position="217"/>
        <end position="240"/>
    </location>
</feature>